<evidence type="ECO:0000259" key="3">
    <source>
        <dbReference type="Pfam" id="PF08486"/>
    </source>
</evidence>
<gene>
    <name evidence="5" type="ORF">NP064_12045</name>
</gene>
<feature type="signal peptide" evidence="2">
    <location>
        <begin position="1"/>
        <end position="33"/>
    </location>
</feature>
<proteinExistence type="predicted"/>
<reference evidence="5 6" key="1">
    <citation type="submission" date="2022-07" db="EMBL/GenBank/DDBJ databases">
        <title>Novel species in genus cellulomonas.</title>
        <authorList>
            <person name="Ye L."/>
        </authorList>
    </citation>
    <scope>NUCLEOTIDE SEQUENCE [LARGE SCALE GENOMIC DNA]</scope>
    <source>
        <strain evidence="6">zg-Y338</strain>
    </source>
</reference>
<organism evidence="5 6">
    <name type="scientific">Cellulomonas chengniuliangii</name>
    <dbReference type="NCBI Taxonomy" id="2968084"/>
    <lineage>
        <taxon>Bacteria</taxon>
        <taxon>Bacillati</taxon>
        <taxon>Actinomycetota</taxon>
        <taxon>Actinomycetes</taxon>
        <taxon>Micrococcales</taxon>
        <taxon>Cellulomonadaceae</taxon>
        <taxon>Cellulomonas</taxon>
    </lineage>
</organism>
<accession>A0ABY5KVG7</accession>
<evidence type="ECO:0000313" key="5">
    <source>
        <dbReference type="EMBL" id="UUI74522.1"/>
    </source>
</evidence>
<keyword evidence="2" id="KW-0732">Signal</keyword>
<keyword evidence="6" id="KW-1185">Reference proteome</keyword>
<dbReference type="InterPro" id="IPR025282">
    <property type="entry name" value="DUF4214"/>
</dbReference>
<dbReference type="Pfam" id="PF08486">
    <property type="entry name" value="SpoIID"/>
    <property type="match status" value="1"/>
</dbReference>
<feature type="chain" id="PRO_5045071379" evidence="2">
    <location>
        <begin position="34"/>
        <end position="615"/>
    </location>
</feature>
<evidence type="ECO:0000256" key="1">
    <source>
        <dbReference type="SAM" id="MobiDB-lite"/>
    </source>
</evidence>
<feature type="region of interest" description="Disordered" evidence="1">
    <location>
        <begin position="294"/>
        <end position="313"/>
    </location>
</feature>
<feature type="compositionally biased region" description="Low complexity" evidence="1">
    <location>
        <begin position="302"/>
        <end position="313"/>
    </location>
</feature>
<dbReference type="Gene3D" id="1.10.3130.20">
    <property type="entry name" value="Phycobilisome linker domain"/>
    <property type="match status" value="2"/>
</dbReference>
<dbReference type="EMBL" id="CP101988">
    <property type="protein sequence ID" value="UUI74522.1"/>
    <property type="molecule type" value="Genomic_DNA"/>
</dbReference>
<dbReference type="InterPro" id="IPR038255">
    <property type="entry name" value="PBS_linker_sf"/>
</dbReference>
<dbReference type="Pfam" id="PF13946">
    <property type="entry name" value="DUF4214"/>
    <property type="match status" value="1"/>
</dbReference>
<name>A0ABY5KVG7_9CELL</name>
<feature type="domain" description="Sporulation stage II protein D amidase enhancer LytB N-terminal" evidence="3">
    <location>
        <begin position="189"/>
        <end position="287"/>
    </location>
</feature>
<evidence type="ECO:0000313" key="6">
    <source>
        <dbReference type="Proteomes" id="UP001316189"/>
    </source>
</evidence>
<dbReference type="InterPro" id="IPR013693">
    <property type="entry name" value="SpoIID/LytB_N"/>
</dbReference>
<feature type="domain" description="DUF4214" evidence="4">
    <location>
        <begin position="395"/>
        <end position="457"/>
    </location>
</feature>
<evidence type="ECO:0000259" key="4">
    <source>
        <dbReference type="Pfam" id="PF13946"/>
    </source>
</evidence>
<dbReference type="RefSeq" id="WP_227569417.1">
    <property type="nucleotide sequence ID" value="NZ_CP101988.1"/>
</dbReference>
<evidence type="ECO:0000256" key="2">
    <source>
        <dbReference type="SAM" id="SignalP"/>
    </source>
</evidence>
<dbReference type="Proteomes" id="UP001316189">
    <property type="component" value="Chromosome"/>
</dbReference>
<sequence>MRLSVQSRVIATLLTSALVGALVAAPLASPAVAASADGDATFTGRGWGHGRGMGQYGALGYARDHGWNYVQILDHYYGGTVMGSSAEATISVELTALAGTELRAVGAGLIVNGVQPVNGAVRVASAGGGQFVVQTGTSCSGGWATLGTYATVTISTVSQQDADLVRVCEGSGERSYRGVLTVQRHASTGQQSTFNVLPTEDYLRGVLPRESPDSWGALPNGLEALKAQAVAARSYALSGTRSSGARTCDTTTCQVYQGAAFKQANGARTSLEGRYADAAIAATAAQVRVKPGSSAPVRTEFSSSTGGHTAGGAFPAVPDLGDAVTLNPNRSWTVSMSLADVASRLGVGTIGAFAVTGRNGLGSDGGRVSKVVVTSADGTRTTFTGDQVRSRLGLKSDWFTVTTTSSAVSRSVVTALYQDLLGRGPDPTGLAGWTASLMSGTSQSALVNTLTRSDEYISSRVTKAYREVLGREPEPAGAAAWLSEIRAGNRTVDDVQRRFYDSVEYYEISGGTPEGYVRRLYQTVLGRPATDGEVATWAGVMRQRGNGAAVDGIWFSMEAARLRAGAYYQTFLGRGPDPTGLAGWANVLLAQGEGAVRIGIAGSLEYRDRAVARYP</sequence>
<protein>
    <submittedName>
        <fullName evidence="5">DUF4214 domain-containing protein</fullName>
    </submittedName>
</protein>